<dbReference type="GeneID" id="117563331"/>
<dbReference type="Proteomes" id="UP000515160">
    <property type="component" value="Chromosome 2L"/>
</dbReference>
<keyword evidence="2" id="KW-1185">Reference proteome</keyword>
<dbReference type="RefSeq" id="XP_034097490.1">
    <property type="nucleotide sequence ID" value="XM_034241599.2"/>
</dbReference>
<reference evidence="3" key="1">
    <citation type="submission" date="2025-08" db="UniProtKB">
        <authorList>
            <consortium name="RefSeq"/>
        </authorList>
    </citation>
    <scope>IDENTIFICATION</scope>
    <source>
        <strain evidence="3">15112-1751.03</strain>
        <tissue evidence="3">Whole Adult</tissue>
    </source>
</reference>
<feature type="compositionally biased region" description="Polar residues" evidence="1">
    <location>
        <begin position="100"/>
        <end position="129"/>
    </location>
</feature>
<feature type="region of interest" description="Disordered" evidence="1">
    <location>
        <begin position="92"/>
        <end position="181"/>
    </location>
</feature>
<dbReference type="OrthoDB" id="7865079at2759"/>
<evidence type="ECO:0000313" key="2">
    <source>
        <dbReference type="Proteomes" id="UP000515160"/>
    </source>
</evidence>
<accession>A0A6P8WIM5</accession>
<dbReference type="AlphaFoldDB" id="A0A6P8WIM5"/>
<evidence type="ECO:0000256" key="1">
    <source>
        <dbReference type="SAM" id="MobiDB-lite"/>
    </source>
</evidence>
<name>A0A6P8WIM5_DROAB</name>
<sequence>MDQDLDFMINALSRSSSPLCNVFGREQLMEMRHSFIMLQRLLRSHPMDIGQDMDTNINHTCYPVRVKAGGNTDWNVPRATATELPTMVRTFQFPPRKMNKATQNSKSSVLSSSDRQLNLKTSASNVASESSDRPASCSENAQALVPYQQSQELVRYTPPSDNEDDDEDEDEDVTAGESETLCPNDTLSILSLRIPMEMEYVWYNGDFGAESTDSEMTIIADGCNFILSN</sequence>
<organism evidence="2 3">
    <name type="scientific">Drosophila albomicans</name>
    <name type="common">Fruit fly</name>
    <dbReference type="NCBI Taxonomy" id="7291"/>
    <lineage>
        <taxon>Eukaryota</taxon>
        <taxon>Metazoa</taxon>
        <taxon>Ecdysozoa</taxon>
        <taxon>Arthropoda</taxon>
        <taxon>Hexapoda</taxon>
        <taxon>Insecta</taxon>
        <taxon>Pterygota</taxon>
        <taxon>Neoptera</taxon>
        <taxon>Endopterygota</taxon>
        <taxon>Diptera</taxon>
        <taxon>Brachycera</taxon>
        <taxon>Muscomorpha</taxon>
        <taxon>Ephydroidea</taxon>
        <taxon>Drosophilidae</taxon>
        <taxon>Drosophila</taxon>
    </lineage>
</organism>
<feature type="compositionally biased region" description="Acidic residues" evidence="1">
    <location>
        <begin position="161"/>
        <end position="174"/>
    </location>
</feature>
<evidence type="ECO:0000313" key="3">
    <source>
        <dbReference type="RefSeq" id="XP_034097490.1"/>
    </source>
</evidence>
<proteinExistence type="predicted"/>
<gene>
    <name evidence="3" type="primary">LOC117563331</name>
</gene>
<feature type="compositionally biased region" description="Polar residues" evidence="1">
    <location>
        <begin position="137"/>
        <end position="152"/>
    </location>
</feature>
<protein>
    <submittedName>
        <fullName evidence="3">Uncharacterized protein LOC117563331</fullName>
    </submittedName>
</protein>